<feature type="transmembrane region" description="Helical" evidence="1">
    <location>
        <begin position="34"/>
        <end position="58"/>
    </location>
</feature>
<keyword evidence="1" id="KW-1133">Transmembrane helix</keyword>
<proteinExistence type="predicted"/>
<evidence type="ECO:0000313" key="3">
    <source>
        <dbReference type="Proteomes" id="UP001234343"/>
    </source>
</evidence>
<gene>
    <name evidence="2" type="ORF">QTP81_01965</name>
</gene>
<evidence type="ECO:0000256" key="1">
    <source>
        <dbReference type="SAM" id="Phobius"/>
    </source>
</evidence>
<dbReference type="EMBL" id="JAUCBP010000001">
    <property type="protein sequence ID" value="MDM7859371.1"/>
    <property type="molecule type" value="Genomic_DNA"/>
</dbReference>
<comment type="caution">
    <text evidence="2">The sequence shown here is derived from an EMBL/GenBank/DDBJ whole genome shotgun (WGS) entry which is preliminary data.</text>
</comment>
<protein>
    <submittedName>
        <fullName evidence="2">Uncharacterized protein</fullName>
    </submittedName>
</protein>
<feature type="transmembrane region" description="Helical" evidence="1">
    <location>
        <begin position="117"/>
        <end position="136"/>
    </location>
</feature>
<dbReference type="RefSeq" id="WP_289363358.1">
    <property type="nucleotide sequence ID" value="NZ_JAUCBP010000001.1"/>
</dbReference>
<accession>A0ABT7ST80</accession>
<name>A0ABT7ST80_9ALTE</name>
<sequence length="141" mass="15940">MADNQTSNPELQAEWQVLQNQFDSYEKFSLIIKLVAICTFVVFISTQAPLFLFAITFATLWLQDAIWKTFQARIENRILAIESALVSSVQIAPFQFNRDFAARRLGPMGLVLEYCKAAIKPTVAFPHLVIIAAILISEVLF</sequence>
<keyword evidence="1" id="KW-0812">Transmembrane</keyword>
<reference evidence="2 3" key="1">
    <citation type="submission" date="2023-06" db="EMBL/GenBank/DDBJ databases">
        <title>Alteromonas sp. ASW11-36 isolated from intertidal sand.</title>
        <authorList>
            <person name="Li Y."/>
        </authorList>
    </citation>
    <scope>NUCLEOTIDE SEQUENCE [LARGE SCALE GENOMIC DNA]</scope>
    <source>
        <strain evidence="2 3">ASW11-36</strain>
    </source>
</reference>
<keyword evidence="3" id="KW-1185">Reference proteome</keyword>
<keyword evidence="1" id="KW-0472">Membrane</keyword>
<dbReference type="Proteomes" id="UP001234343">
    <property type="component" value="Unassembled WGS sequence"/>
</dbReference>
<evidence type="ECO:0000313" key="2">
    <source>
        <dbReference type="EMBL" id="MDM7859371.1"/>
    </source>
</evidence>
<organism evidence="2 3">
    <name type="scientific">Alteromonas arenosi</name>
    <dbReference type="NCBI Taxonomy" id="3055817"/>
    <lineage>
        <taxon>Bacteria</taxon>
        <taxon>Pseudomonadati</taxon>
        <taxon>Pseudomonadota</taxon>
        <taxon>Gammaproteobacteria</taxon>
        <taxon>Alteromonadales</taxon>
        <taxon>Alteromonadaceae</taxon>
        <taxon>Alteromonas/Salinimonas group</taxon>
        <taxon>Alteromonas</taxon>
    </lineage>
</organism>